<dbReference type="AlphaFoldDB" id="A0A182SGZ5"/>
<feature type="compositionally biased region" description="Polar residues" evidence="1">
    <location>
        <begin position="392"/>
        <end position="404"/>
    </location>
</feature>
<evidence type="ECO:0000256" key="1">
    <source>
        <dbReference type="SAM" id="MobiDB-lite"/>
    </source>
</evidence>
<feature type="region of interest" description="Disordered" evidence="1">
    <location>
        <begin position="299"/>
        <end position="438"/>
    </location>
</feature>
<evidence type="ECO:0000313" key="3">
    <source>
        <dbReference type="Proteomes" id="UP000075901"/>
    </source>
</evidence>
<dbReference type="EnsemblMetazoa" id="AMAM006574-RA">
    <property type="protein sequence ID" value="AMAM006574-PA"/>
    <property type="gene ID" value="AMAM006574"/>
</dbReference>
<feature type="compositionally biased region" description="Basic and acidic residues" evidence="1">
    <location>
        <begin position="428"/>
        <end position="438"/>
    </location>
</feature>
<sequence length="438" mass="47855">MDDFDSATYSIESEPGRKQASLDDVILPTVRRSAIQIVSLSPRRQAKRPGPLTTAGADSSTMQVTKLVLKTPPGSPKRQPKIPGVIIKSIQTLAGPGLTGSSSVLTEKRNIPIPTTASDDPVASYRITPILSPQSKDIKKEFEVWRTERERAANEFQDFLRESFKENKTPPSTPPPPPPSAIEVTRIAEKVSSDADSTTVSVIQLKSASKTGTQRVERLNTAKDEVKTVGETKHAAQEAQYVPATQQPIVARRSLLTDTPKQADNVQPSNELIVTESINKPAGDIIDSSIIMPPPKIAHRESHATVETTKPPPANQVCLKPPAKHASSNTKTAVVEDAKKKEKSYDPAKAREFMKEQQAKRRLEKKDVPGGTGSNSKANVEKDLIKQRLETLRQSSQKLVTKNLQKVRKRSLSCAPKEGANLYKRPPTGKDKDAASVR</sequence>
<protein>
    <submittedName>
        <fullName evidence="2">Uncharacterized protein</fullName>
    </submittedName>
</protein>
<proteinExistence type="predicted"/>
<reference evidence="3" key="1">
    <citation type="submission" date="2013-09" db="EMBL/GenBank/DDBJ databases">
        <title>The Genome Sequence of Anopheles maculatus species B.</title>
        <authorList>
            <consortium name="The Broad Institute Genomics Platform"/>
            <person name="Neafsey D.E."/>
            <person name="Besansky N."/>
            <person name="Howell P."/>
            <person name="Walton C."/>
            <person name="Young S.K."/>
            <person name="Zeng Q."/>
            <person name="Gargeya S."/>
            <person name="Fitzgerald M."/>
            <person name="Haas B."/>
            <person name="Abouelleil A."/>
            <person name="Allen A.W."/>
            <person name="Alvarado L."/>
            <person name="Arachchi H.M."/>
            <person name="Berlin A.M."/>
            <person name="Chapman S.B."/>
            <person name="Gainer-Dewar J."/>
            <person name="Goldberg J."/>
            <person name="Griggs A."/>
            <person name="Gujja S."/>
            <person name="Hansen M."/>
            <person name="Howarth C."/>
            <person name="Imamovic A."/>
            <person name="Ireland A."/>
            <person name="Larimer J."/>
            <person name="McCowan C."/>
            <person name="Murphy C."/>
            <person name="Pearson M."/>
            <person name="Poon T.W."/>
            <person name="Priest M."/>
            <person name="Roberts A."/>
            <person name="Saif S."/>
            <person name="Shea T."/>
            <person name="Sisk P."/>
            <person name="Sykes S."/>
            <person name="Wortman J."/>
            <person name="Nusbaum C."/>
            <person name="Birren B."/>
        </authorList>
    </citation>
    <scope>NUCLEOTIDE SEQUENCE [LARGE SCALE GENOMIC DNA]</scope>
    <source>
        <strain evidence="3">maculatus3</strain>
    </source>
</reference>
<name>A0A182SGZ5_9DIPT</name>
<organism evidence="2 3">
    <name type="scientific">Anopheles maculatus</name>
    <dbReference type="NCBI Taxonomy" id="74869"/>
    <lineage>
        <taxon>Eukaryota</taxon>
        <taxon>Metazoa</taxon>
        <taxon>Ecdysozoa</taxon>
        <taxon>Arthropoda</taxon>
        <taxon>Hexapoda</taxon>
        <taxon>Insecta</taxon>
        <taxon>Pterygota</taxon>
        <taxon>Neoptera</taxon>
        <taxon>Endopterygota</taxon>
        <taxon>Diptera</taxon>
        <taxon>Nematocera</taxon>
        <taxon>Culicoidea</taxon>
        <taxon>Culicidae</taxon>
        <taxon>Anophelinae</taxon>
        <taxon>Anopheles</taxon>
        <taxon>Anopheles maculatus group</taxon>
    </lineage>
</organism>
<dbReference type="Proteomes" id="UP000075901">
    <property type="component" value="Unassembled WGS sequence"/>
</dbReference>
<feature type="compositionally biased region" description="Basic and acidic residues" evidence="1">
    <location>
        <begin position="334"/>
        <end position="368"/>
    </location>
</feature>
<dbReference type="VEuPathDB" id="VectorBase:AMAM006574"/>
<reference evidence="2" key="2">
    <citation type="submission" date="2020-05" db="UniProtKB">
        <authorList>
            <consortium name="EnsemblMetazoa"/>
        </authorList>
    </citation>
    <scope>IDENTIFICATION</scope>
    <source>
        <strain evidence="2">maculatus3</strain>
    </source>
</reference>
<feature type="region of interest" description="Disordered" evidence="1">
    <location>
        <begin position="41"/>
        <end position="61"/>
    </location>
</feature>
<accession>A0A182SGZ5</accession>
<feature type="compositionally biased region" description="Basic and acidic residues" evidence="1">
    <location>
        <begin position="379"/>
        <end position="391"/>
    </location>
</feature>
<evidence type="ECO:0000313" key="2">
    <source>
        <dbReference type="EnsemblMetazoa" id="AMAM006574-PA"/>
    </source>
</evidence>
<keyword evidence="3" id="KW-1185">Reference proteome</keyword>
<feature type="region of interest" description="Disordered" evidence="1">
    <location>
        <begin position="1"/>
        <end position="22"/>
    </location>
</feature>